<feature type="region of interest" description="Disordered" evidence="1">
    <location>
        <begin position="372"/>
        <end position="443"/>
    </location>
</feature>
<feature type="transmembrane region" description="Helical" evidence="2">
    <location>
        <begin position="344"/>
        <end position="367"/>
    </location>
</feature>
<keyword evidence="2" id="KW-0812">Transmembrane</keyword>
<reference evidence="3" key="2">
    <citation type="submission" date="2016-04" db="EMBL/GenBank/DDBJ databases">
        <authorList>
            <person name="Evans L.H."/>
            <person name="Alamgir A."/>
            <person name="Owens N."/>
            <person name="Weber N.D."/>
            <person name="Virtaneva K."/>
            <person name="Barbian K."/>
            <person name="Babar A."/>
            <person name="Rosenke K."/>
        </authorList>
    </citation>
    <scope>NUCLEOTIDE SEQUENCE</scope>
    <source>
        <strain evidence="3">UB2112</strain>
    </source>
</reference>
<feature type="region of interest" description="Disordered" evidence="1">
    <location>
        <begin position="1"/>
        <end position="90"/>
    </location>
</feature>
<dbReference type="EMBL" id="LT558134">
    <property type="protein sequence ID" value="SAM85593.1"/>
    <property type="molecule type" value="Genomic_DNA"/>
</dbReference>
<evidence type="ECO:0000313" key="6">
    <source>
        <dbReference type="Proteomes" id="UP000658997"/>
    </source>
</evidence>
<evidence type="ECO:0000313" key="4">
    <source>
        <dbReference type="EMBL" id="SYW76086.1"/>
    </source>
</evidence>
<accession>A0A1K0HE91</accession>
<sequence>MTAAICNAENQLAASMSSSRTDPGTAPMKASRSSAALSSPPRSAASSSATTIVPMHATSSPTPPRSSSDPFTLHSLPSSSLGLQPSPDVHIKYGQVDGPRRASWTATARSTPVSGCADPLRASASKGGKVQYGPGFYIPPPGYQALSMGARNKSGAREAGPSMDRSFGAKIGGGATEIEAGRQNEPNYSRPGCCNGSECQQKLTRSASVQVVQCGMASSPKGSLIVWATLGMLLAATQTILWRLFDNKNSNLCIAISFGGLFLELYGVLVAIVGLLFGSQDRKSGRNRDKAASILRKGGSRKGSLTLSLLNSMPSISGFVVCLGAVSQLATLVIYASQSLDKSVAYSMTSALAMALATTSISFGTGLHRDGHFCSSRQRHPTRCKDKRTSKGQEHEPTLPISDGRPRSLCSSASSHGGRYVSDYGLESDTDSDDGSPGIKQPRADWMDEALKDFIRSPLLDMPKRHG</sequence>
<feature type="compositionally biased region" description="Polar residues" evidence="1">
    <location>
        <begin position="8"/>
        <end position="22"/>
    </location>
</feature>
<feature type="transmembrane region" description="Helical" evidence="2">
    <location>
        <begin position="224"/>
        <end position="245"/>
    </location>
</feature>
<organism evidence="3 5">
    <name type="scientific">Ustilago bromivora</name>
    <dbReference type="NCBI Taxonomy" id="307758"/>
    <lineage>
        <taxon>Eukaryota</taxon>
        <taxon>Fungi</taxon>
        <taxon>Dikarya</taxon>
        <taxon>Basidiomycota</taxon>
        <taxon>Ustilaginomycotina</taxon>
        <taxon>Ustilaginomycetes</taxon>
        <taxon>Ustilaginales</taxon>
        <taxon>Ustilaginaceae</taxon>
        <taxon>Ustilago</taxon>
    </lineage>
</organism>
<dbReference type="Proteomes" id="UP000179920">
    <property type="component" value="Chromosome XVIII"/>
</dbReference>
<gene>
    <name evidence="4" type="ORF">UBRO2_01157</name>
    <name evidence="3" type="ORF">UBRO_08163</name>
</gene>
<evidence type="ECO:0008006" key="7">
    <source>
        <dbReference type="Google" id="ProtNLM"/>
    </source>
</evidence>
<proteinExistence type="predicted"/>
<evidence type="ECO:0000256" key="1">
    <source>
        <dbReference type="SAM" id="MobiDB-lite"/>
    </source>
</evidence>
<feature type="compositionally biased region" description="Low complexity" evidence="1">
    <location>
        <begin position="30"/>
        <end position="49"/>
    </location>
</feature>
<feature type="compositionally biased region" description="Low complexity" evidence="1">
    <location>
        <begin position="65"/>
        <end position="87"/>
    </location>
</feature>
<feature type="transmembrane region" description="Helical" evidence="2">
    <location>
        <begin position="316"/>
        <end position="337"/>
    </location>
</feature>
<evidence type="ECO:0000313" key="5">
    <source>
        <dbReference type="Proteomes" id="UP000179920"/>
    </source>
</evidence>
<feature type="transmembrane region" description="Helical" evidence="2">
    <location>
        <begin position="252"/>
        <end position="277"/>
    </location>
</feature>
<protein>
    <recommendedName>
        <fullName evidence="7">Transmembrane protein</fullName>
    </recommendedName>
</protein>
<evidence type="ECO:0000256" key="2">
    <source>
        <dbReference type="SAM" id="Phobius"/>
    </source>
</evidence>
<evidence type="ECO:0000313" key="3">
    <source>
        <dbReference type="EMBL" id="SAM85593.1"/>
    </source>
</evidence>
<reference evidence="5" key="1">
    <citation type="submission" date="2016-04" db="EMBL/GenBank/DDBJ databases">
        <authorList>
            <person name="Guldener U."/>
            <person name="Guldener U."/>
        </authorList>
    </citation>
    <scope>NUCLEOTIDE SEQUENCE [LARGE SCALE GENOMIC DNA]</scope>
    <source>
        <strain evidence="5">UB2112</strain>
    </source>
</reference>
<keyword evidence="2" id="KW-1133">Transmembrane helix</keyword>
<dbReference type="Proteomes" id="UP000658997">
    <property type="component" value="Unassembled WGS sequence"/>
</dbReference>
<keyword evidence="2" id="KW-0472">Membrane</keyword>
<dbReference type="AlphaFoldDB" id="A0A1K0HE91"/>
<reference evidence="4" key="3">
    <citation type="submission" date="2018-08" db="EMBL/GenBank/DDBJ databases">
        <authorList>
            <person name="Guldener U."/>
        </authorList>
    </citation>
    <scope>NUCLEOTIDE SEQUENCE</scope>
    <source>
        <strain evidence="4">UB2</strain>
    </source>
</reference>
<name>A0A1K0HE91_9BASI</name>
<feature type="compositionally biased region" description="Basic and acidic residues" evidence="1">
    <location>
        <begin position="383"/>
        <end position="397"/>
    </location>
</feature>
<dbReference type="OrthoDB" id="10523317at2759"/>
<dbReference type="EMBL" id="ULHB01000014">
    <property type="protein sequence ID" value="SYW76086.1"/>
    <property type="molecule type" value="Genomic_DNA"/>
</dbReference>
<keyword evidence="6" id="KW-1185">Reference proteome</keyword>